<comment type="caution">
    <text evidence="1">The sequence shown here is derived from an EMBL/GenBank/DDBJ whole genome shotgun (WGS) entry which is preliminary data.</text>
</comment>
<dbReference type="Proteomes" id="UP001597151">
    <property type="component" value="Unassembled WGS sequence"/>
</dbReference>
<dbReference type="Pfam" id="PF11233">
    <property type="entry name" value="DUF3035"/>
    <property type="match status" value="1"/>
</dbReference>
<dbReference type="EMBL" id="JBHTKR010000005">
    <property type="protein sequence ID" value="MFD1195897.1"/>
    <property type="molecule type" value="Genomic_DNA"/>
</dbReference>
<gene>
    <name evidence="1" type="ORF">ACFQ3C_14580</name>
</gene>
<evidence type="ECO:0000313" key="1">
    <source>
        <dbReference type="EMBL" id="MFD1195897.1"/>
    </source>
</evidence>
<evidence type="ECO:0000313" key="2">
    <source>
        <dbReference type="Proteomes" id="UP001597151"/>
    </source>
</evidence>
<organism evidence="1 2">
    <name type="scientific">Seohaeicola saemankumensis</name>
    <dbReference type="NCBI Taxonomy" id="481181"/>
    <lineage>
        <taxon>Bacteria</taxon>
        <taxon>Pseudomonadati</taxon>
        <taxon>Pseudomonadota</taxon>
        <taxon>Alphaproteobacteria</taxon>
        <taxon>Rhodobacterales</taxon>
        <taxon>Roseobacteraceae</taxon>
        <taxon>Seohaeicola</taxon>
    </lineage>
</organism>
<dbReference type="PROSITE" id="PS51257">
    <property type="entry name" value="PROKAR_LIPOPROTEIN"/>
    <property type="match status" value="1"/>
</dbReference>
<keyword evidence="2" id="KW-1185">Reference proteome</keyword>
<reference evidence="2" key="1">
    <citation type="journal article" date="2019" name="Int. J. Syst. Evol. Microbiol.">
        <title>The Global Catalogue of Microorganisms (GCM) 10K type strain sequencing project: providing services to taxonomists for standard genome sequencing and annotation.</title>
        <authorList>
            <consortium name="The Broad Institute Genomics Platform"/>
            <consortium name="The Broad Institute Genome Sequencing Center for Infectious Disease"/>
            <person name="Wu L."/>
            <person name="Ma J."/>
        </authorList>
    </citation>
    <scope>NUCLEOTIDE SEQUENCE [LARGE SCALE GENOMIC DNA]</scope>
    <source>
        <strain evidence="2">CCUG 55328</strain>
    </source>
</reference>
<proteinExistence type="predicted"/>
<protein>
    <submittedName>
        <fullName evidence="1">DUF3035 domain-containing protein</fullName>
    </submittedName>
</protein>
<accession>A0ABW3TIQ9</accession>
<sequence>MRLTHGMILVAVLALSACSRPQGELQLRDLRAFGAGPDEFSVLPAKPLEMPADMASLPAPTPGGTNLTDQNPLADGVAALGGRPAALSGQGIAASDAAMVRHVARNGVSSDIRMTLAAEDDAFQRNRSRFTKFRLFRDVDRYHEVYSSEMTDPYAELRRFRRMGVATPSAPPPERR</sequence>
<dbReference type="InterPro" id="IPR021395">
    <property type="entry name" value="DUF3035"/>
</dbReference>
<name>A0ABW3TIQ9_9RHOB</name>
<dbReference type="RefSeq" id="WP_380793247.1">
    <property type="nucleotide sequence ID" value="NZ_JBHTKR010000005.1"/>
</dbReference>